<evidence type="ECO:0000313" key="3">
    <source>
        <dbReference type="EMBL" id="TWT47317.1"/>
    </source>
</evidence>
<sequence>MSSASPTRTRSQRVASVELPRGRFSLLLAELRRGTVLLRLGLAALAVAGIVAMTRGWDPPRDFALRQIPSRDLVATVEFQQLDERATAEARDRARRFAEAVFDNDPMSLRQLKAALMSEVTQLISAESFDTVDQDLWQRYQPPRAEGTPEPTEEQRSQRFARFREALRNEKAQSDFNAAIEAVFAPLEQRGLLESQPIDANSEEILIRPAGTEGFEQVATVRSVLIDNVRSDLGLTLNQRLPELDLSQHIAARLRPDLMPTLKRNSIATRAQQDAREEQVKPVYRTFQAGETLAPAGKPIGEAELALLELGYQQRMVERSWTDRILRALGAAWIHAALTAIGAVGLYRADRETLIQLSRYGLLWGCVLLTLAGVALGYGQAWSVELAPILMFAMTMAIAYRHQSAMLLTAAVVASAAIGVGMSLSEALLMLAPAACGIVLLDAVRHRSTLLIVGFAAGLVAIATKLALGILEGLPLWPTVQMSLIVGLWCLVAGSLMTCVLPVIEKAFRVQTDLSLLELGDPTHPLLQELIRRAPGTYNHSITVASLAEAAAEAIGARGLLVRVGAYFHDIGKMLKPGYFIENQGQSVNQHDSLVPAMSTLVIIAHVKDGADLARQNKLPECIIDFILQHHGTTLVEFFYRQAKQRSDEAGSDSAVDERSFRYPGPKPQTKEAGVLMLTDAVESASRTLVEPTPSRIENLVEQLTRKRLDDGQFDECGLTLEELRLIGASLIKSLTAVYHGRVKYPGQETA</sequence>
<dbReference type="SUPFAM" id="SSF109604">
    <property type="entry name" value="HD-domain/PDEase-like"/>
    <property type="match status" value="1"/>
</dbReference>
<feature type="transmembrane region" description="Helical" evidence="1">
    <location>
        <begin position="36"/>
        <end position="57"/>
    </location>
</feature>
<feature type="transmembrane region" description="Helical" evidence="1">
    <location>
        <begin position="361"/>
        <end position="384"/>
    </location>
</feature>
<dbReference type="InterPro" id="IPR006674">
    <property type="entry name" value="HD_domain"/>
</dbReference>
<evidence type="ECO:0000259" key="2">
    <source>
        <dbReference type="SMART" id="SM00471"/>
    </source>
</evidence>
<feature type="transmembrane region" description="Helical" evidence="1">
    <location>
        <begin position="325"/>
        <end position="349"/>
    </location>
</feature>
<dbReference type="CDD" id="cd00077">
    <property type="entry name" value="HDc"/>
    <property type="match status" value="1"/>
</dbReference>
<dbReference type="AlphaFoldDB" id="A0A5C5W9Z8"/>
<gene>
    <name evidence="3" type="primary">rny_1</name>
    <name evidence="3" type="ORF">Pla111_09300</name>
</gene>
<evidence type="ECO:0000256" key="1">
    <source>
        <dbReference type="SAM" id="Phobius"/>
    </source>
</evidence>
<feature type="domain" description="HD/PDEase" evidence="2">
    <location>
        <begin position="533"/>
        <end position="694"/>
    </location>
</feature>
<dbReference type="InterPro" id="IPR052722">
    <property type="entry name" value="PgpH_phosphodiesterase"/>
</dbReference>
<dbReference type="Proteomes" id="UP000318995">
    <property type="component" value="Unassembled WGS sequence"/>
</dbReference>
<dbReference type="Pfam" id="PF07698">
    <property type="entry name" value="7TM-7TMR_HD"/>
    <property type="match status" value="1"/>
</dbReference>
<dbReference type="InterPro" id="IPR006675">
    <property type="entry name" value="HDIG_dom"/>
</dbReference>
<name>A0A5C5W9Z8_9BACT</name>
<protein>
    <submittedName>
        <fullName evidence="3">Ribonuclease Y</fullName>
    </submittedName>
</protein>
<dbReference type="SMART" id="SM00471">
    <property type="entry name" value="HDc"/>
    <property type="match status" value="1"/>
</dbReference>
<dbReference type="PANTHER" id="PTHR36442:SF1">
    <property type="entry name" value="CYCLIC-DI-AMP PHOSPHODIESTERASE PGPH"/>
    <property type="match status" value="1"/>
</dbReference>
<keyword evidence="1" id="KW-0472">Membrane</keyword>
<feature type="transmembrane region" description="Helical" evidence="1">
    <location>
        <begin position="483"/>
        <end position="504"/>
    </location>
</feature>
<dbReference type="EMBL" id="SJPH01000002">
    <property type="protein sequence ID" value="TWT47317.1"/>
    <property type="molecule type" value="Genomic_DNA"/>
</dbReference>
<dbReference type="InterPro" id="IPR011621">
    <property type="entry name" value="Metal-dep_PHydrolase_7TM_intra"/>
</dbReference>
<feature type="transmembrane region" description="Helical" evidence="1">
    <location>
        <begin position="405"/>
        <end position="422"/>
    </location>
</feature>
<keyword evidence="4" id="KW-1185">Reference proteome</keyword>
<dbReference type="Pfam" id="PF07697">
    <property type="entry name" value="7TMR-HDED"/>
    <property type="match status" value="1"/>
</dbReference>
<keyword evidence="1" id="KW-1133">Transmembrane helix</keyword>
<organism evidence="3 4">
    <name type="scientific">Botrimarina hoheduenensis</name>
    <dbReference type="NCBI Taxonomy" id="2528000"/>
    <lineage>
        <taxon>Bacteria</taxon>
        <taxon>Pseudomonadati</taxon>
        <taxon>Planctomycetota</taxon>
        <taxon>Planctomycetia</taxon>
        <taxon>Pirellulales</taxon>
        <taxon>Lacipirellulaceae</taxon>
        <taxon>Botrimarina</taxon>
    </lineage>
</organism>
<proteinExistence type="predicted"/>
<feature type="transmembrane region" description="Helical" evidence="1">
    <location>
        <begin position="451"/>
        <end position="471"/>
    </location>
</feature>
<dbReference type="PANTHER" id="PTHR36442">
    <property type="entry name" value="CYCLIC-DI-AMP PHOSPHODIESTERASE PGPH"/>
    <property type="match status" value="1"/>
</dbReference>
<dbReference type="Gene3D" id="1.10.3210.10">
    <property type="entry name" value="Hypothetical protein af1432"/>
    <property type="match status" value="1"/>
</dbReference>
<comment type="caution">
    <text evidence="3">The sequence shown here is derived from an EMBL/GenBank/DDBJ whole genome shotgun (WGS) entry which is preliminary data.</text>
</comment>
<evidence type="ECO:0000313" key="4">
    <source>
        <dbReference type="Proteomes" id="UP000318995"/>
    </source>
</evidence>
<reference evidence="3 4" key="1">
    <citation type="submission" date="2019-02" db="EMBL/GenBank/DDBJ databases">
        <title>Deep-cultivation of Planctomycetes and their phenomic and genomic characterization uncovers novel biology.</title>
        <authorList>
            <person name="Wiegand S."/>
            <person name="Jogler M."/>
            <person name="Boedeker C."/>
            <person name="Pinto D."/>
            <person name="Vollmers J."/>
            <person name="Rivas-Marin E."/>
            <person name="Kohn T."/>
            <person name="Peeters S.H."/>
            <person name="Heuer A."/>
            <person name="Rast P."/>
            <person name="Oberbeckmann S."/>
            <person name="Bunk B."/>
            <person name="Jeske O."/>
            <person name="Meyerdierks A."/>
            <person name="Storesund J.E."/>
            <person name="Kallscheuer N."/>
            <person name="Luecker S."/>
            <person name="Lage O.M."/>
            <person name="Pohl T."/>
            <person name="Merkel B.J."/>
            <person name="Hornburger P."/>
            <person name="Mueller R.-W."/>
            <person name="Bruemmer F."/>
            <person name="Labrenz M."/>
            <person name="Spormann A.M."/>
            <person name="Op Den Camp H."/>
            <person name="Overmann J."/>
            <person name="Amann R."/>
            <person name="Jetten M.S.M."/>
            <person name="Mascher T."/>
            <person name="Medema M.H."/>
            <person name="Devos D.P."/>
            <person name="Kaster A.-K."/>
            <person name="Ovreas L."/>
            <person name="Rohde M."/>
            <person name="Galperin M.Y."/>
            <person name="Jogler C."/>
        </authorList>
    </citation>
    <scope>NUCLEOTIDE SEQUENCE [LARGE SCALE GENOMIC DNA]</scope>
    <source>
        <strain evidence="3 4">Pla111</strain>
    </source>
</reference>
<keyword evidence="1" id="KW-0812">Transmembrane</keyword>
<accession>A0A5C5W9Z8</accession>
<dbReference type="InterPro" id="IPR003607">
    <property type="entry name" value="HD/PDEase_dom"/>
</dbReference>
<dbReference type="InterPro" id="IPR011624">
    <property type="entry name" value="Metal-dep_PHydrolase_7TM_extra"/>
</dbReference>
<dbReference type="Pfam" id="PF01966">
    <property type="entry name" value="HD"/>
    <property type="match status" value="1"/>
</dbReference>
<dbReference type="OrthoDB" id="9806952at2"/>
<dbReference type="NCBIfam" id="TIGR00277">
    <property type="entry name" value="HDIG"/>
    <property type="match status" value="1"/>
</dbReference>
<dbReference type="RefSeq" id="WP_146571846.1">
    <property type="nucleotide sequence ID" value="NZ_SJPH01000002.1"/>
</dbReference>